<dbReference type="InterPro" id="IPR032719">
    <property type="entry name" value="WbsX"/>
</dbReference>
<gene>
    <name evidence="1" type="ORF">Tel_13580</name>
</gene>
<dbReference type="PANTHER" id="PTHR41244">
    <property type="entry name" value="RHAMNAN SYNTHESIS F"/>
    <property type="match status" value="1"/>
</dbReference>
<accession>A0A0S2TG06</accession>
<dbReference type="Proteomes" id="UP000055136">
    <property type="component" value="Chromosome"/>
</dbReference>
<dbReference type="STRING" id="1748243.Tel_13580"/>
<dbReference type="AlphaFoldDB" id="A0A0S2TG06"/>
<dbReference type="EMBL" id="CP013099">
    <property type="protein sequence ID" value="ALP54079.1"/>
    <property type="molecule type" value="Genomic_DNA"/>
</dbReference>
<reference evidence="1" key="1">
    <citation type="submission" date="2015-10" db="EMBL/GenBank/DDBJ databases">
        <title>Description of Candidatus Tenderia electrophaga gen. nov, sp. nov., an Uncultivated Electroautotroph from a Biocathode Enrichment.</title>
        <authorList>
            <person name="Eddie B.J."/>
            <person name="Malanoski A.P."/>
            <person name="Wang Z."/>
            <person name="Hall R.J."/>
            <person name="Oh S.D."/>
            <person name="Heiner C."/>
            <person name="Lin B."/>
            <person name="Strycharz-Glaven S.M."/>
        </authorList>
    </citation>
    <scope>NUCLEOTIDE SEQUENCE [LARGE SCALE GENOMIC DNA]</scope>
    <source>
        <strain evidence="1">NRL1</strain>
    </source>
</reference>
<evidence type="ECO:0000313" key="1">
    <source>
        <dbReference type="EMBL" id="ALP54079.1"/>
    </source>
</evidence>
<protein>
    <submittedName>
        <fullName evidence="1">Lipopolysaccharide biosynthesis protein</fullName>
    </submittedName>
</protein>
<dbReference type="CDD" id="cd11579">
    <property type="entry name" value="Glyco_tran_WbsX"/>
    <property type="match status" value="1"/>
</dbReference>
<dbReference type="Pfam" id="PF14307">
    <property type="entry name" value="Glyco_tran_WbsX"/>
    <property type="match status" value="1"/>
</dbReference>
<dbReference type="PANTHER" id="PTHR41244:SF1">
    <property type="entry name" value="GLYCOSYLTRANSFERASE"/>
    <property type="match status" value="1"/>
</dbReference>
<sequence>MNKKARAIAFHLPQFHPTPENDEWWGKGFTEWTNTAKAKPLFRGHYQPHVPADLGFYDLRLPEARAAQAELAREYGVEGFCYYHYWFGGRRILERPVNEILSSGAPDFPFCLCWANHSWNSIWQGCPDKILIEQTYPGMEDHAAHFDFLLKAFTDPRYITVDGKPLFLVYKPDHIPDITRVTDYWRERAHQAGLKGLHLVGVAHFDPSWDPRERGFDACMMQKLPPRDGRVPIRYWDAKLKVLLGRGRHQLSVYSYEEMLSFLLRKIKPDFVDYPCVLPNWDNTPRAAMNGLVFHGSTPGLFRRHLQDAMSKVADHEPEHKILFIKAWNEWAEGNHLEPDLRWGRAYLEVLDKELQG</sequence>
<dbReference type="Gene3D" id="3.20.20.80">
    <property type="entry name" value="Glycosidases"/>
    <property type="match status" value="1"/>
</dbReference>
<name>A0A0S2TG06_9GAMM</name>
<proteinExistence type="predicted"/>
<evidence type="ECO:0000313" key="2">
    <source>
        <dbReference type="Proteomes" id="UP000055136"/>
    </source>
</evidence>
<dbReference type="KEGG" id="tee:Tel_13580"/>
<keyword evidence="2" id="KW-1185">Reference proteome</keyword>
<organism evidence="1 2">
    <name type="scientific">Candidatus Tenderia electrophaga</name>
    <dbReference type="NCBI Taxonomy" id="1748243"/>
    <lineage>
        <taxon>Bacteria</taxon>
        <taxon>Pseudomonadati</taxon>
        <taxon>Pseudomonadota</taxon>
        <taxon>Gammaproteobacteria</taxon>
        <taxon>Candidatus Tenderiales</taxon>
        <taxon>Candidatus Tenderiaceae</taxon>
        <taxon>Candidatus Tenderia</taxon>
    </lineage>
</organism>